<proteinExistence type="predicted"/>
<sequence length="137" mass="15875">MTSIRRLQGRFQDGLGCITTSFSLRECLNYSREHSSPVYMCFLDARQAFDRVWHDGLFYKLSSLTSGDDAHTPDIDANSLVAFRNMYQNVTSRVRYQGLLSEPLPVRQGTARAERARRYSTWYISTVSFQSWKRLGM</sequence>
<dbReference type="AlphaFoldDB" id="A0A9D4HAY4"/>
<dbReference type="EMBL" id="JAIWYP010000004">
    <property type="protein sequence ID" value="KAH3831432.1"/>
    <property type="molecule type" value="Genomic_DNA"/>
</dbReference>
<dbReference type="Proteomes" id="UP000828390">
    <property type="component" value="Unassembled WGS sequence"/>
</dbReference>
<accession>A0A9D4HAY4</accession>
<reference evidence="1" key="2">
    <citation type="submission" date="2020-11" db="EMBL/GenBank/DDBJ databases">
        <authorList>
            <person name="McCartney M.A."/>
            <person name="Auch B."/>
            <person name="Kono T."/>
            <person name="Mallez S."/>
            <person name="Becker A."/>
            <person name="Gohl D.M."/>
            <person name="Silverstein K.A.T."/>
            <person name="Koren S."/>
            <person name="Bechman K.B."/>
            <person name="Herman A."/>
            <person name="Abrahante J.E."/>
            <person name="Garbe J."/>
        </authorList>
    </citation>
    <scope>NUCLEOTIDE SEQUENCE</scope>
    <source>
        <strain evidence="1">Duluth1</strain>
        <tissue evidence="1">Whole animal</tissue>
    </source>
</reference>
<evidence type="ECO:0000313" key="2">
    <source>
        <dbReference type="Proteomes" id="UP000828390"/>
    </source>
</evidence>
<protein>
    <recommendedName>
        <fullName evidence="3">Reverse transcriptase domain-containing protein</fullName>
    </recommendedName>
</protein>
<organism evidence="1 2">
    <name type="scientific">Dreissena polymorpha</name>
    <name type="common">Zebra mussel</name>
    <name type="synonym">Mytilus polymorpha</name>
    <dbReference type="NCBI Taxonomy" id="45954"/>
    <lineage>
        <taxon>Eukaryota</taxon>
        <taxon>Metazoa</taxon>
        <taxon>Spiralia</taxon>
        <taxon>Lophotrochozoa</taxon>
        <taxon>Mollusca</taxon>
        <taxon>Bivalvia</taxon>
        <taxon>Autobranchia</taxon>
        <taxon>Heteroconchia</taxon>
        <taxon>Euheterodonta</taxon>
        <taxon>Imparidentia</taxon>
        <taxon>Neoheterodontei</taxon>
        <taxon>Myida</taxon>
        <taxon>Dreissenoidea</taxon>
        <taxon>Dreissenidae</taxon>
        <taxon>Dreissena</taxon>
    </lineage>
</organism>
<evidence type="ECO:0008006" key="3">
    <source>
        <dbReference type="Google" id="ProtNLM"/>
    </source>
</evidence>
<name>A0A9D4HAY4_DREPO</name>
<evidence type="ECO:0000313" key="1">
    <source>
        <dbReference type="EMBL" id="KAH3831432.1"/>
    </source>
</evidence>
<gene>
    <name evidence="1" type="ORF">DPMN_104699</name>
</gene>
<keyword evidence="2" id="KW-1185">Reference proteome</keyword>
<comment type="caution">
    <text evidence="1">The sequence shown here is derived from an EMBL/GenBank/DDBJ whole genome shotgun (WGS) entry which is preliminary data.</text>
</comment>
<reference evidence="1" key="1">
    <citation type="journal article" date="2019" name="bioRxiv">
        <title>The Genome of the Zebra Mussel, Dreissena polymorpha: A Resource for Invasive Species Research.</title>
        <authorList>
            <person name="McCartney M.A."/>
            <person name="Auch B."/>
            <person name="Kono T."/>
            <person name="Mallez S."/>
            <person name="Zhang Y."/>
            <person name="Obille A."/>
            <person name="Becker A."/>
            <person name="Abrahante J.E."/>
            <person name="Garbe J."/>
            <person name="Badalamenti J.P."/>
            <person name="Herman A."/>
            <person name="Mangelson H."/>
            <person name="Liachko I."/>
            <person name="Sullivan S."/>
            <person name="Sone E.D."/>
            <person name="Koren S."/>
            <person name="Silverstein K.A.T."/>
            <person name="Beckman K.B."/>
            <person name="Gohl D.M."/>
        </authorList>
    </citation>
    <scope>NUCLEOTIDE SEQUENCE</scope>
    <source>
        <strain evidence="1">Duluth1</strain>
        <tissue evidence="1">Whole animal</tissue>
    </source>
</reference>